<organism evidence="1">
    <name type="scientific">Pan troglodytes</name>
    <name type="common">Chimpanzee</name>
    <dbReference type="NCBI Taxonomy" id="9598"/>
    <lineage>
        <taxon>Eukaryota</taxon>
        <taxon>Metazoa</taxon>
        <taxon>Chordata</taxon>
        <taxon>Craniata</taxon>
        <taxon>Vertebrata</taxon>
        <taxon>Euteleostomi</taxon>
        <taxon>Mammalia</taxon>
        <taxon>Eutheria</taxon>
        <taxon>Euarchontoglires</taxon>
        <taxon>Primates</taxon>
        <taxon>Haplorrhini</taxon>
        <taxon>Catarrhini</taxon>
        <taxon>Hominidae</taxon>
        <taxon>Pan</taxon>
    </lineage>
</organism>
<dbReference type="PANTHER" id="PTHR12138:SF152">
    <property type="entry name" value="C2H2-TYPE DOMAIN-CONTAINING PROTEIN"/>
    <property type="match status" value="1"/>
</dbReference>
<proteinExistence type="evidence at transcript level"/>
<evidence type="ECO:0000313" key="1">
    <source>
        <dbReference type="EMBL" id="BAK62960.1"/>
    </source>
</evidence>
<sequence>MWNLGYLFIYLFLVEMRSCRVGRTGLDLRALKQSSPTLVSLSAGITGVTCKFFFFFLLDGVSLRCPGWSVVACVISAHCNLHLPGSSNSRASASRLARITSTRHHAQLIFVFLVETEFCHVAQAGLEFLTSGDRPALASQSAGIRGVSHCAQLKLDCREHSCTCVLFTSDYSKESTPRHGIAGSKAIECKISRYCQVVLGGCAEFFLPHCIACTPSLRAFPRAAEAVACLFPCASCLACTFKFLKIFANI</sequence>
<dbReference type="EMBL" id="AK305966">
    <property type="protein sequence ID" value="BAK62960.1"/>
    <property type="molecule type" value="mRNA"/>
</dbReference>
<protein>
    <submittedName>
        <fullName evidence="1">Src substrate cortactin</fullName>
    </submittedName>
</protein>
<dbReference type="AlphaFoldDB" id="G2HGV2"/>
<reference evidence="1" key="1">
    <citation type="journal article" date="2011" name="Funct. Integr. Genomics">
        <title>Major chimpanzee-specific structural changes in sperm development-associated genes.</title>
        <authorList>
            <person name="Kim R.N."/>
            <person name="Kim D.W."/>
            <person name="Choi S.H."/>
            <person name="Chae S.H."/>
            <person name="Nam S.H."/>
            <person name="Kim D.W."/>
            <person name="Kim A."/>
            <person name="Kang A."/>
            <person name="Park K.H."/>
            <person name="Lee Y.S."/>
            <person name="Hirai M."/>
            <person name="Suzuki Y."/>
            <person name="Sugano S."/>
            <person name="Hashimoto K."/>
            <person name="Kim D.S."/>
            <person name="Park H.S."/>
        </authorList>
    </citation>
    <scope>NUCLEOTIDE SEQUENCE</scope>
    <source>
        <tissue evidence="1">Testis</tissue>
    </source>
</reference>
<dbReference type="PANTHER" id="PTHR12138">
    <property type="entry name" value="PRIMATE-EXPANDED PROTEIN FAMILY"/>
    <property type="match status" value="1"/>
</dbReference>
<accession>G2HGV2</accession>
<name>G2HGV2_PANTR</name>
<dbReference type="PRINTS" id="PR02045">
    <property type="entry name" value="F138DOMAIN"/>
</dbReference>